<name>A0AC60PD88_IXOPE</name>
<evidence type="ECO:0000313" key="2">
    <source>
        <dbReference type="Proteomes" id="UP000805193"/>
    </source>
</evidence>
<dbReference type="EMBL" id="JABSTQ010010796">
    <property type="protein sequence ID" value="KAG0417829.1"/>
    <property type="molecule type" value="Genomic_DNA"/>
</dbReference>
<reference evidence="1 2" key="1">
    <citation type="journal article" date="2020" name="Cell">
        <title>Large-Scale Comparative Analyses of Tick Genomes Elucidate Their Genetic Diversity and Vector Capacities.</title>
        <authorList>
            <consortium name="Tick Genome and Microbiome Consortium (TIGMIC)"/>
            <person name="Jia N."/>
            <person name="Wang J."/>
            <person name="Shi W."/>
            <person name="Du L."/>
            <person name="Sun Y."/>
            <person name="Zhan W."/>
            <person name="Jiang J.F."/>
            <person name="Wang Q."/>
            <person name="Zhang B."/>
            <person name="Ji P."/>
            <person name="Bell-Sakyi L."/>
            <person name="Cui X.M."/>
            <person name="Yuan T.T."/>
            <person name="Jiang B.G."/>
            <person name="Yang W.F."/>
            <person name="Lam T.T."/>
            <person name="Chang Q.C."/>
            <person name="Ding S.J."/>
            <person name="Wang X.J."/>
            <person name="Zhu J.G."/>
            <person name="Ruan X.D."/>
            <person name="Zhao L."/>
            <person name="Wei J.T."/>
            <person name="Ye R.Z."/>
            <person name="Que T.C."/>
            <person name="Du C.H."/>
            <person name="Zhou Y.H."/>
            <person name="Cheng J.X."/>
            <person name="Dai P.F."/>
            <person name="Guo W.B."/>
            <person name="Han X.H."/>
            <person name="Huang E.J."/>
            <person name="Li L.F."/>
            <person name="Wei W."/>
            <person name="Gao Y.C."/>
            <person name="Liu J.Z."/>
            <person name="Shao H.Z."/>
            <person name="Wang X."/>
            <person name="Wang C.C."/>
            <person name="Yang T.C."/>
            <person name="Huo Q.B."/>
            <person name="Li W."/>
            <person name="Chen H.Y."/>
            <person name="Chen S.E."/>
            <person name="Zhou L.G."/>
            <person name="Ni X.B."/>
            <person name="Tian J.H."/>
            <person name="Sheng Y."/>
            <person name="Liu T."/>
            <person name="Pan Y.S."/>
            <person name="Xia L.Y."/>
            <person name="Li J."/>
            <person name="Zhao F."/>
            <person name="Cao W.C."/>
        </authorList>
    </citation>
    <scope>NUCLEOTIDE SEQUENCE [LARGE SCALE GENOMIC DNA]</scope>
    <source>
        <strain evidence="1">Iper-2018</strain>
    </source>
</reference>
<sequence>MRTAYSRPDPVARKPAEVAKKCHHIKRHPAAIEGYTLNATRCVFLKRFCAIVAASTWLFEQNATIASRLNRHLRALLGMGTLGSNYEAEPYQLANYGTGGHYLPHHDYLYDVYEGSDETDGLSRFPSYGDRLATLMIYMSDVEEGGATVFPKLGVRLTPKKGDAAFWWNLKTSGAVEKLTLHAGCPVLYGNKWIANKWFWSYGNVFRLPCSTDQYASMAPLV</sequence>
<dbReference type="Proteomes" id="UP000805193">
    <property type="component" value="Unassembled WGS sequence"/>
</dbReference>
<keyword evidence="2" id="KW-1185">Reference proteome</keyword>
<organism evidence="1 2">
    <name type="scientific">Ixodes persulcatus</name>
    <name type="common">Taiga tick</name>
    <dbReference type="NCBI Taxonomy" id="34615"/>
    <lineage>
        <taxon>Eukaryota</taxon>
        <taxon>Metazoa</taxon>
        <taxon>Ecdysozoa</taxon>
        <taxon>Arthropoda</taxon>
        <taxon>Chelicerata</taxon>
        <taxon>Arachnida</taxon>
        <taxon>Acari</taxon>
        <taxon>Parasitiformes</taxon>
        <taxon>Ixodida</taxon>
        <taxon>Ixodoidea</taxon>
        <taxon>Ixodidae</taxon>
        <taxon>Ixodinae</taxon>
        <taxon>Ixodes</taxon>
    </lineage>
</organism>
<comment type="caution">
    <text evidence="1">The sequence shown here is derived from an EMBL/GenBank/DDBJ whole genome shotgun (WGS) entry which is preliminary data.</text>
</comment>
<accession>A0AC60PD88</accession>
<proteinExistence type="predicted"/>
<protein>
    <submittedName>
        <fullName evidence="1">Uncharacterized protein</fullName>
    </submittedName>
</protein>
<evidence type="ECO:0000313" key="1">
    <source>
        <dbReference type="EMBL" id="KAG0417829.1"/>
    </source>
</evidence>
<gene>
    <name evidence="1" type="ORF">HPB47_005328</name>
</gene>